<reference evidence="1" key="1">
    <citation type="submission" date="2019-11" db="EMBL/GenBank/DDBJ databases">
        <authorList>
            <person name="Liu Y."/>
            <person name="Hou J."/>
            <person name="Li T.-Q."/>
            <person name="Guan C.-H."/>
            <person name="Wu X."/>
            <person name="Wu H.-Z."/>
            <person name="Ling F."/>
            <person name="Zhang R."/>
            <person name="Shi X.-G."/>
            <person name="Ren J.-P."/>
            <person name="Chen E.-F."/>
            <person name="Sun J.-M."/>
        </authorList>
    </citation>
    <scope>NUCLEOTIDE SEQUENCE</scope>
    <source>
        <strain evidence="1">Adult_tree_wgs_1</strain>
        <tissue evidence="1">Leaves</tissue>
    </source>
</reference>
<sequence length="116" mass="13282">MNADKQVAIKPGVSWESHPDYLHWFRMVSHFRVSPRPVEVLYTESVKERNAATLAFLDIVLGGTKAITSTCPYELRQSLVEVRKILRGPEVAKVSTPDPSSDHYSSRYTMCRCYDY</sequence>
<proteinExistence type="predicted"/>
<evidence type="ECO:0000313" key="2">
    <source>
        <dbReference type="Proteomes" id="UP000626092"/>
    </source>
</evidence>
<protein>
    <submittedName>
        <fullName evidence="1">Uncharacterized protein</fullName>
    </submittedName>
</protein>
<accession>A0A834GET4</accession>
<name>A0A834GET4_RHOSS</name>
<gene>
    <name evidence="1" type="ORF">RHSIM_Rhsim09G0063800</name>
</gene>
<organism evidence="1 2">
    <name type="scientific">Rhododendron simsii</name>
    <name type="common">Sims's rhododendron</name>
    <dbReference type="NCBI Taxonomy" id="118357"/>
    <lineage>
        <taxon>Eukaryota</taxon>
        <taxon>Viridiplantae</taxon>
        <taxon>Streptophyta</taxon>
        <taxon>Embryophyta</taxon>
        <taxon>Tracheophyta</taxon>
        <taxon>Spermatophyta</taxon>
        <taxon>Magnoliopsida</taxon>
        <taxon>eudicotyledons</taxon>
        <taxon>Gunneridae</taxon>
        <taxon>Pentapetalae</taxon>
        <taxon>asterids</taxon>
        <taxon>Ericales</taxon>
        <taxon>Ericaceae</taxon>
        <taxon>Ericoideae</taxon>
        <taxon>Rhodoreae</taxon>
        <taxon>Rhododendron</taxon>
    </lineage>
</organism>
<keyword evidence="2" id="KW-1185">Reference proteome</keyword>
<dbReference type="EMBL" id="WJXA01000009">
    <property type="protein sequence ID" value="KAF7133105.1"/>
    <property type="molecule type" value="Genomic_DNA"/>
</dbReference>
<dbReference type="AlphaFoldDB" id="A0A834GET4"/>
<dbReference type="Proteomes" id="UP000626092">
    <property type="component" value="Unassembled WGS sequence"/>
</dbReference>
<comment type="caution">
    <text evidence="1">The sequence shown here is derived from an EMBL/GenBank/DDBJ whole genome shotgun (WGS) entry which is preliminary data.</text>
</comment>
<evidence type="ECO:0000313" key="1">
    <source>
        <dbReference type="EMBL" id="KAF7133105.1"/>
    </source>
</evidence>